<feature type="region of interest" description="Disordered" evidence="1">
    <location>
        <begin position="557"/>
        <end position="585"/>
    </location>
</feature>
<dbReference type="PROSITE" id="PS51208">
    <property type="entry name" value="AUTOTRANSPORTER"/>
    <property type="match status" value="1"/>
</dbReference>
<name>A0A2D3NV79_9FUSO</name>
<dbReference type="SUPFAM" id="SSF103515">
    <property type="entry name" value="Autotransporter"/>
    <property type="match status" value="1"/>
</dbReference>
<dbReference type="AlphaFoldDB" id="A0A2D3NV79"/>
<dbReference type="Proteomes" id="UP000230056">
    <property type="component" value="Chromosome"/>
</dbReference>
<dbReference type="InterPro" id="IPR036709">
    <property type="entry name" value="Autotransporte_beta_dom_sf"/>
</dbReference>
<feature type="chain" id="PRO_5013810458" evidence="2">
    <location>
        <begin position="37"/>
        <end position="935"/>
    </location>
</feature>
<feature type="signal peptide" evidence="2">
    <location>
        <begin position="1"/>
        <end position="36"/>
    </location>
</feature>
<dbReference type="GO" id="GO:0044384">
    <property type="term" value="C:host outer membrane"/>
    <property type="evidence" value="ECO:0007669"/>
    <property type="project" value="InterPro"/>
</dbReference>
<evidence type="ECO:0000259" key="3">
    <source>
        <dbReference type="PROSITE" id="PS51208"/>
    </source>
</evidence>
<evidence type="ECO:0000313" key="5">
    <source>
        <dbReference type="Proteomes" id="UP000230056"/>
    </source>
</evidence>
<dbReference type="SMART" id="SM00869">
    <property type="entry name" value="Autotransporter"/>
    <property type="match status" value="1"/>
</dbReference>
<dbReference type="InterPro" id="IPR000758">
    <property type="entry name" value="Enterovir_OMP"/>
</dbReference>
<evidence type="ECO:0000256" key="1">
    <source>
        <dbReference type="SAM" id="MobiDB-lite"/>
    </source>
</evidence>
<feature type="compositionally biased region" description="Low complexity" evidence="1">
    <location>
        <begin position="559"/>
        <end position="582"/>
    </location>
</feature>
<dbReference type="EMBL" id="CP024699">
    <property type="protein sequence ID" value="ATV59315.1"/>
    <property type="molecule type" value="Genomic_DNA"/>
</dbReference>
<protein>
    <submittedName>
        <fullName evidence="4">Autotransporter domain-containing protein</fullName>
    </submittedName>
</protein>
<dbReference type="InterPro" id="IPR005546">
    <property type="entry name" value="Autotransporte_beta"/>
</dbReference>
<feature type="domain" description="Autotransporter" evidence="3">
    <location>
        <begin position="654"/>
        <end position="935"/>
    </location>
</feature>
<organism evidence="4 5">
    <name type="scientific">Fusobacterium pseudoperiodonticum</name>
    <dbReference type="NCBI Taxonomy" id="2663009"/>
    <lineage>
        <taxon>Bacteria</taxon>
        <taxon>Fusobacteriati</taxon>
        <taxon>Fusobacteriota</taxon>
        <taxon>Fusobacteriia</taxon>
        <taxon>Fusobacteriales</taxon>
        <taxon>Fusobacteriaceae</taxon>
        <taxon>Fusobacterium</taxon>
    </lineage>
</organism>
<accession>A0A2D3NV79</accession>
<evidence type="ECO:0000313" key="4">
    <source>
        <dbReference type="EMBL" id="ATV59315.1"/>
    </source>
</evidence>
<dbReference type="RefSeq" id="WP_100024804.1">
    <property type="nucleotide sequence ID" value="NZ_CP024699.1"/>
</dbReference>
<keyword evidence="2" id="KW-0732">Signal</keyword>
<dbReference type="Pfam" id="PF03797">
    <property type="entry name" value="Autotransporter"/>
    <property type="match status" value="1"/>
</dbReference>
<gene>
    <name evidence="4" type="ORF">CTM72_05930</name>
</gene>
<dbReference type="PROSITE" id="PS00695">
    <property type="entry name" value="ENT_VIR_OMP_2"/>
    <property type="match status" value="1"/>
</dbReference>
<evidence type="ECO:0000256" key="2">
    <source>
        <dbReference type="SAM" id="SignalP"/>
    </source>
</evidence>
<dbReference type="Gene3D" id="2.40.128.130">
    <property type="entry name" value="Autotransporter beta-domain"/>
    <property type="match status" value="1"/>
</dbReference>
<proteinExistence type="predicted"/>
<reference evidence="4 5" key="1">
    <citation type="submission" date="2017-11" db="EMBL/GenBank/DDBJ databases">
        <title>Genome sequencing of Fusobacterium periodonticum KCOM 1261.</title>
        <authorList>
            <person name="Kook J.-K."/>
            <person name="Park S.-N."/>
            <person name="Lim Y.K."/>
        </authorList>
    </citation>
    <scope>NUCLEOTIDE SEQUENCE [LARGE SCALE GENOMIC DNA]</scope>
    <source>
        <strain evidence="4 5">KCOM 1261</strain>
    </source>
</reference>
<sequence>MKEQIEKMLKRNLKRKLAITTATLIAFLLSANLAFAGGDYEVENEGIKRKNSGTLEEATENLKRTGLFKIEAETIENRLKDWSTIKLQNEVNKTFINKGKIYLINEGIGKIENRGYIEAFLSINTPSNILNSGYIDKMASDGNIYNKGYIKELLSSDTLNKGISIENEGTIGTFNENKKLKNFGDVAVDNRDISSTEKIENYGLINFETGDYDTLKSANKTANKGIVLESYNLKEISPNSTILKDDKGRLIKNYANSAIDDTEINNGILNVFNVTMDKNLEVKNNSVFNIYKAKIEDNKKISFNNSTLNMSYTLIENGIEMEFKNNSNIGNMKVIGPTSPLLKKLTIDNTTNVGSIMISDVDIEAINLVANEDIVNKNMVLRINDFETSPDKNVNTFVSTNVDLLGNSTTLGNITVKDGGRLTIGESTLFKNGLDEDSGISPVYYKKDIKIEGNGKILIGIDPYDISGVKELGQGNNLTDSVKGQVDTTDPNMLLAQDQLNIDADSLLHDIVIMPKYSFNYVDGAHEVRNKYKIVVAKDLAIPLPDDKPLQVTPAIPITPGTSVTPSTPTVPATPARPSTPAKPKDYGELNAIYRSIVTADKIKEFKVYNNDELKGFYRYLRDIYVNNPYATTIGSSLDNLSMLREKALFEIKPNLNKWAVMGGAVYNDNETKYKVSTTEVDTKTTGAYAKGEYGLKEDTTFGLILGGTNSKTDLSTGKIKGSSAYLGAYAKKYVNNFKFTLGTAVDFAEDKVKRDAIGYEGIIETSRSSAKQKSRAFDLYTELAYSKNLGNNFYIEPKFGLSYSRVRRGAVTENDGIVNLHVNSKTFNETKARVGLDLKKIIVSGNTIHNFIINTAYERILNGAKATTIKANVVGGSEFNILVPEREKGRTTTGIEYKLENKFGLLFNLKVDYGFSHGSNKKSTRFSTGLGYKF</sequence>